<evidence type="ECO:0000313" key="3">
    <source>
        <dbReference type="Proteomes" id="UP000000852"/>
    </source>
</evidence>
<keyword evidence="3" id="KW-1185">Reference proteome</keyword>
<dbReference type="Gene3D" id="2.60.40.1120">
    <property type="entry name" value="Carboxypeptidase-like, regulatory domain"/>
    <property type="match status" value="1"/>
</dbReference>
<evidence type="ECO:0008006" key="4">
    <source>
        <dbReference type="Google" id="ProtNLM"/>
    </source>
</evidence>
<dbReference type="eggNOG" id="COG1629">
    <property type="taxonomic scope" value="Bacteria"/>
</dbReference>
<gene>
    <name evidence="2" type="ordered locus">Phep_2354</name>
</gene>
<dbReference type="EMBL" id="CP001681">
    <property type="protein sequence ID" value="ACU04558.1"/>
    <property type="molecule type" value="Genomic_DNA"/>
</dbReference>
<dbReference type="HOGENOM" id="CLU_1546165_0_0_10"/>
<dbReference type="SUPFAM" id="SSF49464">
    <property type="entry name" value="Carboxypeptidase regulatory domain-like"/>
    <property type="match status" value="1"/>
</dbReference>
<proteinExistence type="predicted"/>
<name>C6XYS6_PEDHD</name>
<dbReference type="KEGG" id="phe:Phep_2354"/>
<evidence type="ECO:0000256" key="1">
    <source>
        <dbReference type="SAM" id="SignalP"/>
    </source>
</evidence>
<dbReference type="Proteomes" id="UP000000852">
    <property type="component" value="Chromosome"/>
</dbReference>
<sequence length="173" mass="19758">MKWKLKVTLMLFTLLLSTLGNAYGQVDLSQKLTIPAKKMSFRATLKVLSRLAKVDFAYNSANMPLDERLILVAHEQTLDSILKGISAQLKINFSVIGNTILIDKLRENSQPKEQKFNYKTIDDPLNRRYIITGIVLDAETDLPLEDVIVSLNRNNIKVKTDKEGRFTIYIPYK</sequence>
<reference evidence="2 3" key="1">
    <citation type="journal article" date="2009" name="Stand. Genomic Sci.">
        <title>Complete genome sequence of Pedobacter heparinus type strain (HIM 762-3).</title>
        <authorList>
            <person name="Han C."/>
            <person name="Spring S."/>
            <person name="Lapidus A."/>
            <person name="Del Rio T.G."/>
            <person name="Tice H."/>
            <person name="Copeland A."/>
            <person name="Cheng J.F."/>
            <person name="Lucas S."/>
            <person name="Chen F."/>
            <person name="Nolan M."/>
            <person name="Bruce D."/>
            <person name="Goodwin L."/>
            <person name="Pitluck S."/>
            <person name="Ivanova N."/>
            <person name="Mavromatis K."/>
            <person name="Mikhailova N."/>
            <person name="Pati A."/>
            <person name="Chen A."/>
            <person name="Palaniappan K."/>
            <person name="Land M."/>
            <person name="Hauser L."/>
            <person name="Chang Y.J."/>
            <person name="Jeffries C.C."/>
            <person name="Saunders E."/>
            <person name="Chertkov O."/>
            <person name="Brettin T."/>
            <person name="Goker M."/>
            <person name="Rohde M."/>
            <person name="Bristow J."/>
            <person name="Eisen J.A."/>
            <person name="Markowitz V."/>
            <person name="Hugenholtz P."/>
            <person name="Kyrpides N.C."/>
            <person name="Klenk H.P."/>
            <person name="Detter J.C."/>
        </authorList>
    </citation>
    <scope>NUCLEOTIDE SEQUENCE [LARGE SCALE GENOMIC DNA]</scope>
    <source>
        <strain evidence="3">ATCC 13125 / DSM 2366 / CIP 104194 / JCM 7457 / NBRC 12017 / NCIMB 9290 / NRRL B-14731 / HIM 762-3</strain>
    </source>
</reference>
<evidence type="ECO:0000313" key="2">
    <source>
        <dbReference type="EMBL" id="ACU04558.1"/>
    </source>
</evidence>
<dbReference type="STRING" id="485917.Phep_2354"/>
<accession>C6XYS6</accession>
<feature type="chain" id="PRO_5002973443" description="Secretin/TonB short N-terminal domain-containing protein" evidence="1">
    <location>
        <begin position="23"/>
        <end position="173"/>
    </location>
</feature>
<feature type="signal peptide" evidence="1">
    <location>
        <begin position="1"/>
        <end position="22"/>
    </location>
</feature>
<keyword evidence="1" id="KW-0732">Signal</keyword>
<organism evidence="2 3">
    <name type="scientific">Pedobacter heparinus (strain ATCC 13125 / DSM 2366 / CIP 104194 / JCM 7457 / NBRC 12017 / NCIMB 9290 / NRRL B-14731 / HIM 762-3)</name>
    <dbReference type="NCBI Taxonomy" id="485917"/>
    <lineage>
        <taxon>Bacteria</taxon>
        <taxon>Pseudomonadati</taxon>
        <taxon>Bacteroidota</taxon>
        <taxon>Sphingobacteriia</taxon>
        <taxon>Sphingobacteriales</taxon>
        <taxon>Sphingobacteriaceae</taxon>
        <taxon>Pedobacter</taxon>
    </lineage>
</organism>
<dbReference type="InterPro" id="IPR008969">
    <property type="entry name" value="CarboxyPept-like_regulatory"/>
</dbReference>
<dbReference type="AlphaFoldDB" id="C6XYS6"/>
<protein>
    <recommendedName>
        <fullName evidence="4">Secretin/TonB short N-terminal domain-containing protein</fullName>
    </recommendedName>
</protein>